<dbReference type="AlphaFoldDB" id="A0A0M3KCM4"/>
<proteinExistence type="predicted"/>
<reference evidence="1" key="1">
    <citation type="submission" date="2017-02" db="UniProtKB">
        <authorList>
            <consortium name="WormBaseParasite"/>
        </authorList>
    </citation>
    <scope>IDENTIFICATION</scope>
</reference>
<accession>A0A0M3KCM4</accession>
<evidence type="ECO:0000313" key="1">
    <source>
        <dbReference type="WBParaSite" id="ASIM_0001872501-mRNA-1"/>
    </source>
</evidence>
<protein>
    <submittedName>
        <fullName evidence="1">PAS domain-containing protein</fullName>
    </submittedName>
</protein>
<dbReference type="WBParaSite" id="ASIM_0001872501-mRNA-1">
    <property type="protein sequence ID" value="ASIM_0001872501-mRNA-1"/>
    <property type="gene ID" value="ASIM_0001872501"/>
</dbReference>
<name>A0A0M3KCM4_ANISI</name>
<organism evidence="1">
    <name type="scientific">Anisakis simplex</name>
    <name type="common">Herring worm</name>
    <dbReference type="NCBI Taxonomy" id="6269"/>
    <lineage>
        <taxon>Eukaryota</taxon>
        <taxon>Metazoa</taxon>
        <taxon>Ecdysozoa</taxon>
        <taxon>Nematoda</taxon>
        <taxon>Chromadorea</taxon>
        <taxon>Rhabditida</taxon>
        <taxon>Spirurina</taxon>
        <taxon>Ascaridomorpha</taxon>
        <taxon>Ascaridoidea</taxon>
        <taxon>Anisakidae</taxon>
        <taxon>Anisakis</taxon>
        <taxon>Anisakis simplex complex</taxon>
    </lineage>
</organism>
<sequence length="147" mass="16820">LYLVPLDLLVSPANQGILVQWGYPETQVFQRGVKRLYLDHLDHKEIWDHLDQWVNQVSRVSVVDKVAQDHLVLLARLVCLDLTVCLVCPVYQAKQVLQERRVSALNIALSMVEYSLRMELVVSDLQMGCQNHGNDSSRIKIVDVDVE</sequence>